<accession>A0A6B3C3V4</accession>
<name>A0A6B3C3V4_9ACTN</name>
<dbReference type="RefSeq" id="WP_164321531.1">
    <property type="nucleotide sequence ID" value="NZ_JAAGLU010000039.1"/>
</dbReference>
<feature type="domain" description="TniQ" evidence="1">
    <location>
        <begin position="10"/>
        <end position="151"/>
    </location>
</feature>
<evidence type="ECO:0000259" key="1">
    <source>
        <dbReference type="Pfam" id="PF06527"/>
    </source>
</evidence>
<sequence length="368" mass="40004">MPPRRLALVTAPQANEAFASWVDRMARVNRCPSAEVADLMGLGLRGVYANARPPVFGVQCDEAIRQTVYAATGVPGDTVDGMHLSVFEGGPLSVAAVLSAGKAHWPSASREWVEMYGSRACPRCLLASGGVWQLWWKLSCAAVCPEHQVTLLDRCPACGWILRWGGDRPRVLPARWVRPPTYCANSVRGKPCSQWLPSVRVSRADKRTVHAQRRWLDTAYSRACPSLGGVNVSAGDWFAAFRACVILLRLGLPRILGRLPSVPDWCGRALLDERIERDVHRNQFGWGPASAEAAAAFLTMVTPLLAAADMRALTRRLAPLVRTAVEEGCFTARPLARLPVPEVFAAAVAAQVPVGRSARSPWGKGSTR</sequence>
<organism evidence="2">
    <name type="scientific">Streptomyces sp. SID12501</name>
    <dbReference type="NCBI Taxonomy" id="2706042"/>
    <lineage>
        <taxon>Bacteria</taxon>
        <taxon>Bacillati</taxon>
        <taxon>Actinomycetota</taxon>
        <taxon>Actinomycetes</taxon>
        <taxon>Kitasatosporales</taxon>
        <taxon>Streptomycetaceae</taxon>
        <taxon>Streptomyces</taxon>
    </lineage>
</organism>
<dbReference type="Pfam" id="PF06527">
    <property type="entry name" value="TniQ"/>
    <property type="match status" value="1"/>
</dbReference>
<gene>
    <name evidence="2" type="ORF">G3I71_36000</name>
</gene>
<reference evidence="2" key="1">
    <citation type="submission" date="2020-01" db="EMBL/GenBank/DDBJ databases">
        <title>Insect and environment-associated Actinomycetes.</title>
        <authorList>
            <person name="Currrie C."/>
            <person name="Chevrette M."/>
            <person name="Carlson C."/>
            <person name="Stubbendieck R."/>
            <person name="Wendt-Pienkowski E."/>
        </authorList>
    </citation>
    <scope>NUCLEOTIDE SEQUENCE</scope>
    <source>
        <strain evidence="2">SID12501</strain>
    </source>
</reference>
<protein>
    <recommendedName>
        <fullName evidence="1">TniQ domain-containing protein</fullName>
    </recommendedName>
</protein>
<dbReference type="InterPro" id="IPR009492">
    <property type="entry name" value="TniQ"/>
</dbReference>
<comment type="caution">
    <text evidence="2">The sequence shown here is derived from an EMBL/GenBank/DDBJ whole genome shotgun (WGS) entry which is preliminary data.</text>
</comment>
<dbReference type="AlphaFoldDB" id="A0A6B3C3V4"/>
<dbReference type="EMBL" id="JAAGLU010000039">
    <property type="protein sequence ID" value="NEC91086.1"/>
    <property type="molecule type" value="Genomic_DNA"/>
</dbReference>
<evidence type="ECO:0000313" key="2">
    <source>
        <dbReference type="EMBL" id="NEC91086.1"/>
    </source>
</evidence>
<proteinExistence type="predicted"/>